<evidence type="ECO:0000313" key="2">
    <source>
        <dbReference type="Proteomes" id="UP000887013"/>
    </source>
</evidence>
<comment type="caution">
    <text evidence="1">The sequence shown here is derived from an EMBL/GenBank/DDBJ whole genome shotgun (WGS) entry which is preliminary data.</text>
</comment>
<dbReference type="AlphaFoldDB" id="A0A8X6NIW9"/>
<proteinExistence type="predicted"/>
<dbReference type="Proteomes" id="UP000887013">
    <property type="component" value="Unassembled WGS sequence"/>
</dbReference>
<dbReference type="EMBL" id="BMAW01105002">
    <property type="protein sequence ID" value="GFT17426.1"/>
    <property type="molecule type" value="Genomic_DNA"/>
</dbReference>
<accession>A0A8X6NIW9</accession>
<reference evidence="1" key="1">
    <citation type="submission" date="2020-08" db="EMBL/GenBank/DDBJ databases">
        <title>Multicomponent nature underlies the extraordinary mechanical properties of spider dragline silk.</title>
        <authorList>
            <person name="Kono N."/>
            <person name="Nakamura H."/>
            <person name="Mori M."/>
            <person name="Yoshida Y."/>
            <person name="Ohtoshi R."/>
            <person name="Malay A.D."/>
            <person name="Moran D.A.P."/>
            <person name="Tomita M."/>
            <person name="Numata K."/>
            <person name="Arakawa K."/>
        </authorList>
    </citation>
    <scope>NUCLEOTIDE SEQUENCE</scope>
</reference>
<sequence length="68" mass="7453">MLDEKSYVKKREEGLTSNSVLETRSINDLTPNYGAVGKQQGSEVSTGCPRRLLVVDEYPAIPVQGTIN</sequence>
<organism evidence="1 2">
    <name type="scientific">Nephila pilipes</name>
    <name type="common">Giant wood spider</name>
    <name type="synonym">Nephila maculata</name>
    <dbReference type="NCBI Taxonomy" id="299642"/>
    <lineage>
        <taxon>Eukaryota</taxon>
        <taxon>Metazoa</taxon>
        <taxon>Ecdysozoa</taxon>
        <taxon>Arthropoda</taxon>
        <taxon>Chelicerata</taxon>
        <taxon>Arachnida</taxon>
        <taxon>Araneae</taxon>
        <taxon>Araneomorphae</taxon>
        <taxon>Entelegynae</taxon>
        <taxon>Araneoidea</taxon>
        <taxon>Nephilidae</taxon>
        <taxon>Nephila</taxon>
    </lineage>
</organism>
<evidence type="ECO:0000313" key="1">
    <source>
        <dbReference type="EMBL" id="GFT17426.1"/>
    </source>
</evidence>
<gene>
    <name evidence="1" type="ORF">NPIL_41841</name>
</gene>
<protein>
    <submittedName>
        <fullName evidence="1">Uncharacterized protein</fullName>
    </submittedName>
</protein>
<keyword evidence="2" id="KW-1185">Reference proteome</keyword>
<name>A0A8X6NIW9_NEPPI</name>